<evidence type="ECO:0000313" key="1">
    <source>
        <dbReference type="EMBL" id="MBP2437181.1"/>
    </source>
</evidence>
<accession>A0ABS4ZIT2</accession>
<protein>
    <submittedName>
        <fullName evidence="1">Uncharacterized protein</fullName>
    </submittedName>
</protein>
<name>A0ABS4ZIT2_9MICO</name>
<organism evidence="1 2">
    <name type="scientific">Microbacterium amylolyticum</name>
    <dbReference type="NCBI Taxonomy" id="936337"/>
    <lineage>
        <taxon>Bacteria</taxon>
        <taxon>Bacillati</taxon>
        <taxon>Actinomycetota</taxon>
        <taxon>Actinomycetes</taxon>
        <taxon>Micrococcales</taxon>
        <taxon>Microbacteriaceae</taxon>
        <taxon>Microbacterium</taxon>
    </lineage>
</organism>
<proteinExistence type="predicted"/>
<sequence length="67" mass="7345">MSIAELRQIARDRRRKGVKGARVRLPDNKAALFFLAPFVLGAVLLTGGSTARRSTFPDCLAHRLPSP</sequence>
<gene>
    <name evidence="1" type="ORF">JOF34_001767</name>
</gene>
<evidence type="ECO:0000313" key="2">
    <source>
        <dbReference type="Proteomes" id="UP001519362"/>
    </source>
</evidence>
<dbReference type="EMBL" id="JAGIOL010000001">
    <property type="protein sequence ID" value="MBP2437181.1"/>
    <property type="molecule type" value="Genomic_DNA"/>
</dbReference>
<keyword evidence="2" id="KW-1185">Reference proteome</keyword>
<dbReference type="RefSeq" id="WP_165134614.1">
    <property type="nucleotide sequence ID" value="NZ_CP049253.1"/>
</dbReference>
<comment type="caution">
    <text evidence="1">The sequence shown here is derived from an EMBL/GenBank/DDBJ whole genome shotgun (WGS) entry which is preliminary data.</text>
</comment>
<dbReference type="Proteomes" id="UP001519362">
    <property type="component" value="Unassembled WGS sequence"/>
</dbReference>
<reference evidence="1 2" key="1">
    <citation type="submission" date="2021-03" db="EMBL/GenBank/DDBJ databases">
        <title>Sequencing the genomes of 1000 actinobacteria strains.</title>
        <authorList>
            <person name="Klenk H.-P."/>
        </authorList>
    </citation>
    <scope>NUCLEOTIDE SEQUENCE [LARGE SCALE GENOMIC DNA]</scope>
    <source>
        <strain evidence="1 2">DSM 24221</strain>
    </source>
</reference>